<evidence type="ECO:0000256" key="4">
    <source>
        <dbReference type="ARBA" id="ARBA00022857"/>
    </source>
</evidence>
<dbReference type="GO" id="GO:0019632">
    <property type="term" value="P:shikimate metabolic process"/>
    <property type="evidence" value="ECO:0007669"/>
    <property type="project" value="InterPro"/>
</dbReference>
<proteinExistence type="inferred from homology"/>
<feature type="active site" description="Proton acceptor" evidence="8">
    <location>
        <position position="63"/>
    </location>
</feature>
<evidence type="ECO:0000256" key="6">
    <source>
        <dbReference type="ARBA" id="ARBA00023141"/>
    </source>
</evidence>
<feature type="binding site" evidence="8">
    <location>
        <position position="84"/>
    </location>
    <ligand>
        <name>shikimate</name>
        <dbReference type="ChEBI" id="CHEBI:36208"/>
    </ligand>
</feature>
<dbReference type="EC" id="1.1.1.25" evidence="2 8"/>
<dbReference type="AlphaFoldDB" id="A0A2S9SWA8"/>
<dbReference type="InterPro" id="IPR006151">
    <property type="entry name" value="Shikm_DH/Glu-tRNA_Rdtase"/>
</dbReference>
<comment type="caution">
    <text evidence="8">Lacks conserved residue(s) required for the propagation of feature annotation.</text>
</comment>
<dbReference type="InterPro" id="IPR046346">
    <property type="entry name" value="Aminoacid_DH-like_N_sf"/>
</dbReference>
<feature type="binding site" evidence="8">
    <location>
        <position position="210"/>
    </location>
    <ligand>
        <name>shikimate</name>
        <dbReference type="ChEBI" id="CHEBI:36208"/>
    </ligand>
</feature>
<feature type="binding site" evidence="8">
    <location>
        <begin position="14"/>
        <end position="16"/>
    </location>
    <ligand>
        <name>shikimate</name>
        <dbReference type="ChEBI" id="CHEBI:36208"/>
    </ligand>
</feature>
<feature type="binding site" evidence="8">
    <location>
        <position position="99"/>
    </location>
    <ligand>
        <name>shikimate</name>
        <dbReference type="ChEBI" id="CHEBI:36208"/>
    </ligand>
</feature>
<dbReference type="HAMAP" id="MF_00222">
    <property type="entry name" value="Shikimate_DH_AroE"/>
    <property type="match status" value="1"/>
</dbReference>
<comment type="similarity">
    <text evidence="8">Belongs to the shikimate dehydrogenase family.</text>
</comment>
<dbReference type="InterPro" id="IPR013708">
    <property type="entry name" value="Shikimate_DH-bd_N"/>
</dbReference>
<evidence type="ECO:0000256" key="8">
    <source>
        <dbReference type="HAMAP-Rule" id="MF_00222"/>
    </source>
</evidence>
<reference evidence="12 13" key="1">
    <citation type="submission" date="2017-09" db="EMBL/GenBank/DDBJ databases">
        <title>Reassesment of A. cryaerophilus.</title>
        <authorList>
            <person name="Perez-Cataluna A."/>
            <person name="Collado L."/>
            <person name="Salgado O."/>
            <person name="Lefinanco V."/>
            <person name="Figueras M.J."/>
        </authorList>
    </citation>
    <scope>NUCLEOTIDE SEQUENCE [LARGE SCALE GENOMIC DNA]</scope>
    <source>
        <strain evidence="12 13">LMG 9871</strain>
    </source>
</reference>
<dbReference type="RefSeq" id="WP_105910813.1">
    <property type="nucleotide sequence ID" value="NZ_NXGH01000001.1"/>
</dbReference>
<comment type="pathway">
    <text evidence="1 8">Metabolic intermediate biosynthesis; chorismate biosynthesis; chorismate from D-erythrose 4-phosphate and phosphoenolpyruvate: step 4/7.</text>
</comment>
<name>A0A2S9SWA8_9BACT</name>
<dbReference type="Gene3D" id="3.40.50.720">
    <property type="entry name" value="NAD(P)-binding Rossmann-like Domain"/>
    <property type="match status" value="1"/>
</dbReference>
<comment type="catalytic activity">
    <reaction evidence="7 8">
        <text>shikimate + NADP(+) = 3-dehydroshikimate + NADPH + H(+)</text>
        <dbReference type="Rhea" id="RHEA:17737"/>
        <dbReference type="ChEBI" id="CHEBI:15378"/>
        <dbReference type="ChEBI" id="CHEBI:16630"/>
        <dbReference type="ChEBI" id="CHEBI:36208"/>
        <dbReference type="ChEBI" id="CHEBI:57783"/>
        <dbReference type="ChEBI" id="CHEBI:58349"/>
        <dbReference type="EC" id="1.1.1.25"/>
    </reaction>
</comment>
<dbReference type="SUPFAM" id="SSF53223">
    <property type="entry name" value="Aminoacid dehydrogenase-like, N-terminal domain"/>
    <property type="match status" value="1"/>
</dbReference>
<dbReference type="EMBL" id="NXGH01000001">
    <property type="protein sequence ID" value="PRM90884.1"/>
    <property type="molecule type" value="Genomic_DNA"/>
</dbReference>
<keyword evidence="4 8" id="KW-0521">NADP</keyword>
<evidence type="ECO:0000256" key="7">
    <source>
        <dbReference type="ARBA" id="ARBA00049442"/>
    </source>
</evidence>
<dbReference type="SUPFAM" id="SSF51735">
    <property type="entry name" value="NAD(P)-binding Rossmann-fold domains"/>
    <property type="match status" value="1"/>
</dbReference>
<feature type="binding site" evidence="8">
    <location>
        <position position="59"/>
    </location>
    <ligand>
        <name>shikimate</name>
        <dbReference type="ChEBI" id="CHEBI:36208"/>
    </ligand>
</feature>
<dbReference type="PANTHER" id="PTHR21089">
    <property type="entry name" value="SHIKIMATE DEHYDROGENASE"/>
    <property type="match status" value="1"/>
</dbReference>
<dbReference type="GO" id="GO:0050661">
    <property type="term" value="F:NADP binding"/>
    <property type="evidence" value="ECO:0007669"/>
    <property type="project" value="InterPro"/>
</dbReference>
<dbReference type="OrthoDB" id="9792692at2"/>
<dbReference type="Pfam" id="PF18317">
    <property type="entry name" value="SDH_C"/>
    <property type="match status" value="1"/>
</dbReference>
<dbReference type="Proteomes" id="UP000238649">
    <property type="component" value="Unassembled WGS sequence"/>
</dbReference>
<evidence type="ECO:0000313" key="12">
    <source>
        <dbReference type="EMBL" id="PRM90884.1"/>
    </source>
</evidence>
<dbReference type="NCBIfam" id="NF001316">
    <property type="entry name" value="PRK00258.2-5"/>
    <property type="match status" value="1"/>
</dbReference>
<keyword evidence="5 8" id="KW-0560">Oxidoreductase</keyword>
<dbReference type="Pfam" id="PF08501">
    <property type="entry name" value="Shikimate_dh_N"/>
    <property type="match status" value="1"/>
</dbReference>
<evidence type="ECO:0000259" key="11">
    <source>
        <dbReference type="Pfam" id="PF18317"/>
    </source>
</evidence>
<dbReference type="CDD" id="cd01065">
    <property type="entry name" value="NAD_bind_Shikimate_DH"/>
    <property type="match status" value="1"/>
</dbReference>
<protein>
    <recommendedName>
        <fullName evidence="2 8">Shikimate dehydrogenase (NADP(+))</fullName>
        <shortName evidence="8">SDH</shortName>
        <ecNumber evidence="2 8">1.1.1.25</ecNumber>
    </recommendedName>
</protein>
<dbReference type="PANTHER" id="PTHR21089:SF1">
    <property type="entry name" value="BIFUNCTIONAL 3-DEHYDROQUINATE DEHYDRATASE_SHIKIMATE DEHYDROGENASE, CHLOROPLASTIC"/>
    <property type="match status" value="1"/>
</dbReference>
<dbReference type="GO" id="GO:0005829">
    <property type="term" value="C:cytosol"/>
    <property type="evidence" value="ECO:0007669"/>
    <property type="project" value="TreeGrafter"/>
</dbReference>
<comment type="caution">
    <text evidence="12">The sequence shown here is derived from an EMBL/GenBank/DDBJ whole genome shotgun (WGS) entry which is preliminary data.</text>
</comment>
<dbReference type="GO" id="GO:0009073">
    <property type="term" value="P:aromatic amino acid family biosynthetic process"/>
    <property type="evidence" value="ECO:0007669"/>
    <property type="project" value="UniProtKB-KW"/>
</dbReference>
<feature type="domain" description="SDH C-terminal" evidence="11">
    <location>
        <begin position="230"/>
        <end position="260"/>
    </location>
</feature>
<gene>
    <name evidence="8" type="primary">aroE</name>
    <name evidence="12" type="ORF">CJ671_00670</name>
</gene>
<sequence>MKKICIFGNPVAHSKSPQMQNAGFKYLNFDAFYEKFHLENGNNIKEEFIKNSFCGANITVPHKEIAFKQADIVRGIAQKIEAVNTYIMEDNKVVAYNTDAPGFLKAIESFGNIKKVLVLGAGGTAKAIALVLQEKNIDVVVLNRSKEKLEFFKNNGIKAFSFDDFDFKNEKFDLVVNSTSAGLKDDLLPASKEILENILSKSSFAFDCIYGKITPFLALAKKFNNEIKDGEDMLLFQGVLAFELFTKTKADDSLVEAMRKGLKGD</sequence>
<keyword evidence="3 8" id="KW-0028">Amino-acid biosynthesis</keyword>
<evidence type="ECO:0000313" key="13">
    <source>
        <dbReference type="Proteomes" id="UP000238649"/>
    </source>
</evidence>
<evidence type="ECO:0000259" key="9">
    <source>
        <dbReference type="Pfam" id="PF01488"/>
    </source>
</evidence>
<feature type="binding site" evidence="8">
    <location>
        <position position="237"/>
    </location>
    <ligand>
        <name>shikimate</name>
        <dbReference type="ChEBI" id="CHEBI:36208"/>
    </ligand>
</feature>
<dbReference type="InterPro" id="IPR011342">
    <property type="entry name" value="Shikimate_DH"/>
</dbReference>
<feature type="binding site" evidence="8">
    <location>
        <position position="208"/>
    </location>
    <ligand>
        <name>NADP(+)</name>
        <dbReference type="ChEBI" id="CHEBI:58349"/>
    </ligand>
</feature>
<dbReference type="Gene3D" id="3.40.50.10860">
    <property type="entry name" value="Leucine Dehydrogenase, chain A, domain 1"/>
    <property type="match status" value="1"/>
</dbReference>
<dbReference type="GO" id="GO:0004764">
    <property type="term" value="F:shikimate 3-dehydrogenase (NADP+) activity"/>
    <property type="evidence" value="ECO:0007669"/>
    <property type="project" value="UniProtKB-UniRule"/>
</dbReference>
<comment type="subunit">
    <text evidence="8">Homodimer.</text>
</comment>
<comment type="function">
    <text evidence="8">Involved in the biosynthesis of the chorismate, which leads to the biosynthesis of aromatic amino acids. Catalyzes the reversible NADPH linked reduction of 3-dehydroshikimate (DHSA) to yield shikimate (SA).</text>
</comment>
<evidence type="ECO:0000256" key="2">
    <source>
        <dbReference type="ARBA" id="ARBA00012962"/>
    </source>
</evidence>
<keyword evidence="6 8" id="KW-0057">Aromatic amino acid biosynthesis</keyword>
<dbReference type="InterPro" id="IPR022893">
    <property type="entry name" value="Shikimate_DH_fam"/>
</dbReference>
<accession>A0A2S9SWA8</accession>
<evidence type="ECO:0000256" key="1">
    <source>
        <dbReference type="ARBA" id="ARBA00004871"/>
    </source>
</evidence>
<dbReference type="InterPro" id="IPR036291">
    <property type="entry name" value="NAD(P)-bd_dom_sf"/>
</dbReference>
<evidence type="ECO:0000256" key="5">
    <source>
        <dbReference type="ARBA" id="ARBA00023002"/>
    </source>
</evidence>
<evidence type="ECO:0000259" key="10">
    <source>
        <dbReference type="Pfam" id="PF08501"/>
    </source>
</evidence>
<dbReference type="GO" id="GO:0009423">
    <property type="term" value="P:chorismate biosynthetic process"/>
    <property type="evidence" value="ECO:0007669"/>
    <property type="project" value="UniProtKB-UniRule"/>
</dbReference>
<organism evidence="12 13">
    <name type="scientific">Aliarcobacter cryaerophilus</name>
    <dbReference type="NCBI Taxonomy" id="28198"/>
    <lineage>
        <taxon>Bacteria</taxon>
        <taxon>Pseudomonadati</taxon>
        <taxon>Campylobacterota</taxon>
        <taxon>Epsilonproteobacteria</taxon>
        <taxon>Campylobacterales</taxon>
        <taxon>Arcobacteraceae</taxon>
        <taxon>Aliarcobacter</taxon>
    </lineage>
</organism>
<dbReference type="InterPro" id="IPR041121">
    <property type="entry name" value="SDH_C"/>
</dbReference>
<dbReference type="NCBIfam" id="TIGR00507">
    <property type="entry name" value="aroE"/>
    <property type="match status" value="1"/>
</dbReference>
<feature type="binding site" evidence="8">
    <location>
        <position position="230"/>
    </location>
    <ligand>
        <name>NADP(+)</name>
        <dbReference type="ChEBI" id="CHEBI:58349"/>
    </ligand>
</feature>
<feature type="domain" description="Quinate/shikimate 5-dehydrogenase/glutamyl-tRNA reductase" evidence="9">
    <location>
        <begin position="113"/>
        <end position="181"/>
    </location>
</feature>
<feature type="domain" description="Shikimate dehydrogenase substrate binding N-terminal" evidence="10">
    <location>
        <begin position="6"/>
        <end position="85"/>
    </location>
</feature>
<dbReference type="Pfam" id="PF01488">
    <property type="entry name" value="Shikimate_DH"/>
    <property type="match status" value="1"/>
</dbReference>
<dbReference type="GO" id="GO:0008652">
    <property type="term" value="P:amino acid biosynthetic process"/>
    <property type="evidence" value="ECO:0007669"/>
    <property type="project" value="UniProtKB-KW"/>
</dbReference>
<dbReference type="UniPathway" id="UPA00053">
    <property type="reaction ID" value="UER00087"/>
</dbReference>
<evidence type="ECO:0000256" key="3">
    <source>
        <dbReference type="ARBA" id="ARBA00022605"/>
    </source>
</evidence>